<dbReference type="Proteomes" id="UP001430306">
    <property type="component" value="Unassembled WGS sequence"/>
</dbReference>
<feature type="region of interest" description="Disordered" evidence="1">
    <location>
        <begin position="1"/>
        <end position="37"/>
    </location>
</feature>
<proteinExistence type="predicted"/>
<protein>
    <submittedName>
        <fullName evidence="2">Uncharacterized protein</fullName>
    </submittedName>
</protein>
<evidence type="ECO:0000313" key="3">
    <source>
        <dbReference type="Proteomes" id="UP001430306"/>
    </source>
</evidence>
<sequence>MRLGRRYNAEKADAKTTLKRGDSPRPQRGDGKGRTVERIAKEEGVSKNTVERAAARMEVHDAVEKVDPEVASAALETPSLKQTAKRRFSKTP</sequence>
<dbReference type="EMBL" id="JAJKFW010000052">
    <property type="protein sequence ID" value="MCC9644402.1"/>
    <property type="molecule type" value="Genomic_DNA"/>
</dbReference>
<feature type="compositionally biased region" description="Basic and acidic residues" evidence="1">
    <location>
        <begin position="7"/>
        <end position="37"/>
    </location>
</feature>
<feature type="compositionally biased region" description="Basic residues" evidence="1">
    <location>
        <begin position="83"/>
        <end position="92"/>
    </location>
</feature>
<organism evidence="2 3">
    <name type="scientific">Rhodopirellula halodulae</name>
    <dbReference type="NCBI Taxonomy" id="2894198"/>
    <lineage>
        <taxon>Bacteria</taxon>
        <taxon>Pseudomonadati</taxon>
        <taxon>Planctomycetota</taxon>
        <taxon>Planctomycetia</taxon>
        <taxon>Pirellulales</taxon>
        <taxon>Pirellulaceae</taxon>
        <taxon>Rhodopirellula</taxon>
    </lineage>
</organism>
<reference evidence="2" key="1">
    <citation type="submission" date="2021-11" db="EMBL/GenBank/DDBJ databases">
        <title>Genome sequence.</title>
        <authorList>
            <person name="Sun Q."/>
        </authorList>
    </citation>
    <scope>NUCLEOTIDE SEQUENCE</scope>
    <source>
        <strain evidence="2">JC740</strain>
    </source>
</reference>
<comment type="caution">
    <text evidence="2">The sequence shown here is derived from an EMBL/GenBank/DDBJ whole genome shotgun (WGS) entry which is preliminary data.</text>
</comment>
<keyword evidence="3" id="KW-1185">Reference proteome</keyword>
<gene>
    <name evidence="2" type="ORF">LOC71_19185</name>
</gene>
<accession>A0ABS8NLI6</accession>
<evidence type="ECO:0000313" key="2">
    <source>
        <dbReference type="EMBL" id="MCC9644402.1"/>
    </source>
</evidence>
<feature type="region of interest" description="Disordered" evidence="1">
    <location>
        <begin position="73"/>
        <end position="92"/>
    </location>
</feature>
<evidence type="ECO:0000256" key="1">
    <source>
        <dbReference type="SAM" id="MobiDB-lite"/>
    </source>
</evidence>
<dbReference type="RefSeq" id="WP_230276101.1">
    <property type="nucleotide sequence ID" value="NZ_JAJKFW010000052.1"/>
</dbReference>
<name>A0ABS8NLI6_9BACT</name>